<dbReference type="PANTHER" id="PTHR30126:SF40">
    <property type="entry name" value="HTH-TYPE TRANSCRIPTIONAL REGULATOR GLTR"/>
    <property type="match status" value="1"/>
</dbReference>
<proteinExistence type="inferred from homology"/>
<evidence type="ECO:0000313" key="8">
    <source>
        <dbReference type="Proteomes" id="UP000036168"/>
    </source>
</evidence>
<evidence type="ECO:0000256" key="4">
    <source>
        <dbReference type="ARBA" id="ARBA00023163"/>
    </source>
</evidence>
<dbReference type="EMBL" id="LECW02000004">
    <property type="protein sequence ID" value="KRT95233.1"/>
    <property type="molecule type" value="Genomic_DNA"/>
</dbReference>
<evidence type="ECO:0000313" key="6">
    <source>
        <dbReference type="EMBL" id="KRT95233.1"/>
    </source>
</evidence>
<sequence length="299" mass="33225">MNIQLLNVFLTTAREGSISKAAQALNYAQSNVTNKIQQLEADLQTKLFYRHRRGITLTPTGQILVSYSEKILNTIEEARAAMGESSAPSGPLRIGSMETTAAVWLPELLADYSNHYPNVDLTLETGPTEQQIQAVLHYELNGAFISGPIEHPDLVQEKVLEEELVLVTSASHTAVSSFHDVQTQTMLVFREGCSYRAKLNHILQEEGLLPVKLMEFGILEAIIGCVSAGLGISLLPRSIIAAHEKQGRIRSHTISDKYSSVTTMFIRRKDTLITPALSAFLTHMRTHFQKKLELTKKEN</sequence>
<dbReference type="SUPFAM" id="SSF53850">
    <property type="entry name" value="Periplasmic binding protein-like II"/>
    <property type="match status" value="1"/>
</dbReference>
<keyword evidence="3" id="KW-0238">DNA-binding</keyword>
<dbReference type="FunFam" id="1.10.10.10:FF:000001">
    <property type="entry name" value="LysR family transcriptional regulator"/>
    <property type="match status" value="1"/>
</dbReference>
<organism evidence="6 8">
    <name type="scientific">Bacillus glycinifermentans</name>
    <dbReference type="NCBI Taxonomy" id="1664069"/>
    <lineage>
        <taxon>Bacteria</taxon>
        <taxon>Bacillati</taxon>
        <taxon>Bacillota</taxon>
        <taxon>Bacilli</taxon>
        <taxon>Bacillales</taxon>
        <taxon>Bacillaceae</taxon>
        <taxon>Bacillus</taxon>
    </lineage>
</organism>
<dbReference type="InterPro" id="IPR000847">
    <property type="entry name" value="LysR_HTH_N"/>
</dbReference>
<name>A0A0T6BUC6_9BACI</name>
<evidence type="ECO:0000259" key="5">
    <source>
        <dbReference type="PROSITE" id="PS50931"/>
    </source>
</evidence>
<dbReference type="RefSeq" id="WP_048355454.1">
    <property type="nucleotide sequence ID" value="NZ_CP023481.1"/>
</dbReference>
<accession>A0A0T6BUC6</accession>
<evidence type="ECO:0000313" key="7">
    <source>
        <dbReference type="EMBL" id="MEC0485031.1"/>
    </source>
</evidence>
<evidence type="ECO:0000256" key="1">
    <source>
        <dbReference type="ARBA" id="ARBA00009437"/>
    </source>
</evidence>
<feature type="domain" description="HTH lysR-type" evidence="5">
    <location>
        <begin position="1"/>
        <end position="58"/>
    </location>
</feature>
<evidence type="ECO:0000256" key="3">
    <source>
        <dbReference type="ARBA" id="ARBA00023125"/>
    </source>
</evidence>
<comment type="caution">
    <text evidence="6">The sequence shown here is derived from an EMBL/GenBank/DDBJ whole genome shotgun (WGS) entry which is preliminary data.</text>
</comment>
<dbReference type="Pfam" id="PF00126">
    <property type="entry name" value="HTH_1"/>
    <property type="match status" value="1"/>
</dbReference>
<keyword evidence="4" id="KW-0804">Transcription</keyword>
<dbReference type="Gene3D" id="1.10.10.10">
    <property type="entry name" value="Winged helix-like DNA-binding domain superfamily/Winged helix DNA-binding domain"/>
    <property type="match status" value="1"/>
</dbReference>
<evidence type="ECO:0000256" key="2">
    <source>
        <dbReference type="ARBA" id="ARBA00023015"/>
    </source>
</evidence>
<dbReference type="InterPro" id="IPR005119">
    <property type="entry name" value="LysR_subst-bd"/>
</dbReference>
<dbReference type="Proteomes" id="UP000036168">
    <property type="component" value="Unassembled WGS sequence"/>
</dbReference>
<dbReference type="Pfam" id="PF03466">
    <property type="entry name" value="LysR_substrate"/>
    <property type="match status" value="1"/>
</dbReference>
<keyword evidence="2" id="KW-0805">Transcription regulation</keyword>
<dbReference type="SUPFAM" id="SSF46785">
    <property type="entry name" value="Winged helix' DNA-binding domain"/>
    <property type="match status" value="1"/>
</dbReference>
<dbReference type="PROSITE" id="PS50931">
    <property type="entry name" value="HTH_LYSR"/>
    <property type="match status" value="1"/>
</dbReference>
<dbReference type="GO" id="GO:0003700">
    <property type="term" value="F:DNA-binding transcription factor activity"/>
    <property type="evidence" value="ECO:0007669"/>
    <property type="project" value="InterPro"/>
</dbReference>
<dbReference type="Proteomes" id="UP001341297">
    <property type="component" value="Unassembled WGS sequence"/>
</dbReference>
<keyword evidence="9" id="KW-1185">Reference proteome</keyword>
<dbReference type="GO" id="GO:0000976">
    <property type="term" value="F:transcription cis-regulatory region binding"/>
    <property type="evidence" value="ECO:0007669"/>
    <property type="project" value="TreeGrafter"/>
</dbReference>
<dbReference type="STRING" id="1664069.BGLY_3058"/>
<dbReference type="CDD" id="cd08442">
    <property type="entry name" value="PBP2_YofA_SoxR_like"/>
    <property type="match status" value="1"/>
</dbReference>
<comment type="similarity">
    <text evidence="1">Belongs to the LysR transcriptional regulatory family.</text>
</comment>
<protein>
    <submittedName>
        <fullName evidence="6 7">Transcriptional regulator</fullName>
    </submittedName>
</protein>
<reference evidence="6" key="2">
    <citation type="submission" date="2015-10" db="EMBL/GenBank/DDBJ databases">
        <authorList>
            <person name="Gilbert D.G."/>
        </authorList>
    </citation>
    <scope>NUCLEOTIDE SEQUENCE</scope>
    <source>
        <strain evidence="6">GO-13</strain>
    </source>
</reference>
<reference evidence="7 9" key="3">
    <citation type="submission" date="2023-03" db="EMBL/GenBank/DDBJ databases">
        <title>Agriculturally important microbes genome sequencing.</title>
        <authorList>
            <person name="Dunlap C."/>
        </authorList>
    </citation>
    <scope>NUCLEOTIDE SEQUENCE [LARGE SCALE GENOMIC DNA]</scope>
    <source>
        <strain evidence="7 9">CBP-3203</strain>
    </source>
</reference>
<dbReference type="AlphaFoldDB" id="A0A0T6BUC6"/>
<dbReference type="InterPro" id="IPR036390">
    <property type="entry name" value="WH_DNA-bd_sf"/>
</dbReference>
<dbReference type="OrthoDB" id="8479357at2"/>
<reference evidence="6 8" key="1">
    <citation type="journal article" date="2015" name="Int. J. Syst. Evol. Microbiol.">
        <title>Bacillus glycinifermentans sp. nov., isolated from fermented soybean paste.</title>
        <authorList>
            <person name="Kim S.J."/>
            <person name="Dunlap C.A."/>
            <person name="Kwon S.W."/>
            <person name="Rooney A.P."/>
        </authorList>
    </citation>
    <scope>NUCLEOTIDE SEQUENCE [LARGE SCALE GENOMIC DNA]</scope>
    <source>
        <strain evidence="6 8">GO-13</strain>
    </source>
</reference>
<dbReference type="InterPro" id="IPR036388">
    <property type="entry name" value="WH-like_DNA-bd_sf"/>
</dbReference>
<dbReference type="PANTHER" id="PTHR30126">
    <property type="entry name" value="HTH-TYPE TRANSCRIPTIONAL REGULATOR"/>
    <property type="match status" value="1"/>
</dbReference>
<dbReference type="EMBL" id="JARRTL010000008">
    <property type="protein sequence ID" value="MEC0485031.1"/>
    <property type="molecule type" value="Genomic_DNA"/>
</dbReference>
<gene>
    <name evidence="6" type="ORF">AB447_212040</name>
    <name evidence="7" type="ORF">P8828_09225</name>
</gene>
<dbReference type="Gene3D" id="3.40.190.290">
    <property type="match status" value="1"/>
</dbReference>
<evidence type="ECO:0000313" key="9">
    <source>
        <dbReference type="Proteomes" id="UP001341297"/>
    </source>
</evidence>